<evidence type="ECO:0000256" key="1">
    <source>
        <dbReference type="SAM" id="MobiDB-lite"/>
    </source>
</evidence>
<accession>A0A2V1DYK2</accession>
<protein>
    <submittedName>
        <fullName evidence="2">Uncharacterized protein</fullName>
    </submittedName>
</protein>
<gene>
    <name evidence="2" type="ORF">DM02DRAFT_612488</name>
</gene>
<dbReference type="Proteomes" id="UP000244855">
    <property type="component" value="Unassembled WGS sequence"/>
</dbReference>
<keyword evidence="3" id="KW-1185">Reference proteome</keyword>
<organism evidence="2 3">
    <name type="scientific">Periconia macrospinosa</name>
    <dbReference type="NCBI Taxonomy" id="97972"/>
    <lineage>
        <taxon>Eukaryota</taxon>
        <taxon>Fungi</taxon>
        <taxon>Dikarya</taxon>
        <taxon>Ascomycota</taxon>
        <taxon>Pezizomycotina</taxon>
        <taxon>Dothideomycetes</taxon>
        <taxon>Pleosporomycetidae</taxon>
        <taxon>Pleosporales</taxon>
        <taxon>Massarineae</taxon>
        <taxon>Periconiaceae</taxon>
        <taxon>Periconia</taxon>
    </lineage>
</organism>
<dbReference type="OrthoDB" id="5314997at2759"/>
<evidence type="ECO:0000313" key="2">
    <source>
        <dbReference type="EMBL" id="PVI03129.1"/>
    </source>
</evidence>
<reference evidence="2 3" key="1">
    <citation type="journal article" date="2018" name="Sci. Rep.">
        <title>Comparative genomics provides insights into the lifestyle and reveals functional heterogeneity of dark septate endophytic fungi.</title>
        <authorList>
            <person name="Knapp D.G."/>
            <person name="Nemeth J.B."/>
            <person name="Barry K."/>
            <person name="Hainaut M."/>
            <person name="Henrissat B."/>
            <person name="Johnson J."/>
            <person name="Kuo A."/>
            <person name="Lim J.H.P."/>
            <person name="Lipzen A."/>
            <person name="Nolan M."/>
            <person name="Ohm R.A."/>
            <person name="Tamas L."/>
            <person name="Grigoriev I.V."/>
            <person name="Spatafora J.W."/>
            <person name="Nagy L.G."/>
            <person name="Kovacs G.M."/>
        </authorList>
    </citation>
    <scope>NUCLEOTIDE SEQUENCE [LARGE SCALE GENOMIC DNA]</scope>
    <source>
        <strain evidence="2 3">DSE2036</strain>
    </source>
</reference>
<dbReference type="AlphaFoldDB" id="A0A2V1DYK2"/>
<evidence type="ECO:0000313" key="3">
    <source>
        <dbReference type="Proteomes" id="UP000244855"/>
    </source>
</evidence>
<feature type="compositionally biased region" description="Acidic residues" evidence="1">
    <location>
        <begin position="187"/>
        <end position="199"/>
    </location>
</feature>
<name>A0A2V1DYK2_9PLEO</name>
<proteinExistence type="predicted"/>
<sequence length="347" mass="40446">MNPQTDERKPRGFQFLALPKEIRLCVYENLPVTTHHVPLPTTERETRQTAFFTCVVKTMPLAILATCRLVHDEASVVLRKRLDKLCSRVPQMIVNLAVIAVNWADRNYPRVQYQVAIHNGKFFMFEAITKNYDYAHIHYYESDNWKVSTIKTIFANYMMQWIDYPLLWTFIAHARRRWLYLNTDADDDESEGDHDDEDGVLGGGIQSADSESWHGDSPNKIRLHVAAEGLENNLFELQELATELPTDVIGDGDDQRYLDHLFHSVKKETFGVNWKRNRRILCIPTYDTTAATTTPFPIIPRHTVEHYCEIFAEDNQEYPGIFRTPEFVPLMPKETWIREWMEGVQHG</sequence>
<feature type="region of interest" description="Disordered" evidence="1">
    <location>
        <begin position="187"/>
        <end position="216"/>
    </location>
</feature>
<dbReference type="EMBL" id="KZ805335">
    <property type="protein sequence ID" value="PVI03129.1"/>
    <property type="molecule type" value="Genomic_DNA"/>
</dbReference>